<dbReference type="InterPro" id="IPR004869">
    <property type="entry name" value="MMPL_dom"/>
</dbReference>
<feature type="transmembrane region" description="Helical" evidence="6">
    <location>
        <begin position="254"/>
        <end position="275"/>
    </location>
</feature>
<feature type="transmembrane region" description="Helical" evidence="6">
    <location>
        <begin position="330"/>
        <end position="359"/>
    </location>
</feature>
<feature type="transmembrane region" description="Helical" evidence="6">
    <location>
        <begin position="584"/>
        <end position="604"/>
    </location>
</feature>
<evidence type="ECO:0000256" key="2">
    <source>
        <dbReference type="ARBA" id="ARBA00022475"/>
    </source>
</evidence>
<dbReference type="RefSeq" id="WP_091194807.1">
    <property type="nucleotide sequence ID" value="NZ_LT594324.1"/>
</dbReference>
<evidence type="ECO:0000256" key="5">
    <source>
        <dbReference type="ARBA" id="ARBA00023136"/>
    </source>
</evidence>
<keyword evidence="3 6" id="KW-0812">Transmembrane</keyword>
<feature type="transmembrane region" description="Helical" evidence="6">
    <location>
        <begin position="397"/>
        <end position="415"/>
    </location>
</feature>
<feature type="transmembrane region" description="Helical" evidence="6">
    <location>
        <begin position="228"/>
        <end position="248"/>
    </location>
</feature>
<dbReference type="GO" id="GO:0005886">
    <property type="term" value="C:plasma membrane"/>
    <property type="evidence" value="ECO:0007669"/>
    <property type="project" value="UniProtKB-SubCell"/>
</dbReference>
<evidence type="ECO:0000259" key="7">
    <source>
        <dbReference type="PROSITE" id="PS50156"/>
    </source>
</evidence>
<dbReference type="AlphaFoldDB" id="A0A1A8ZQD2"/>
<feature type="transmembrane region" description="Helical" evidence="6">
    <location>
        <begin position="27"/>
        <end position="56"/>
    </location>
</feature>
<feature type="transmembrane region" description="Helical" evidence="6">
    <location>
        <begin position="726"/>
        <end position="745"/>
    </location>
</feature>
<evidence type="ECO:0000256" key="4">
    <source>
        <dbReference type="ARBA" id="ARBA00022989"/>
    </source>
</evidence>
<comment type="subcellular location">
    <subcellularLocation>
        <location evidence="1">Cell membrane</location>
        <topology evidence="1">Multi-pass membrane protein</topology>
    </subcellularLocation>
</comment>
<gene>
    <name evidence="8" type="ORF">GA0070621_2512</name>
</gene>
<keyword evidence="2" id="KW-1003">Cell membrane</keyword>
<dbReference type="Pfam" id="PF03176">
    <property type="entry name" value="MMPL"/>
    <property type="match status" value="2"/>
</dbReference>
<feature type="transmembrane region" description="Helical" evidence="6">
    <location>
        <begin position="296"/>
        <end position="324"/>
    </location>
</feature>
<keyword evidence="5 6" id="KW-0472">Membrane</keyword>
<name>A0A1A8ZQD2_9ACTN</name>
<keyword evidence="9" id="KW-1185">Reference proteome</keyword>
<reference evidence="8 9" key="1">
    <citation type="submission" date="2016-06" db="EMBL/GenBank/DDBJ databases">
        <authorList>
            <person name="Kjaerup R.B."/>
            <person name="Dalgaard T.S."/>
            <person name="Juul-Madsen H.R."/>
        </authorList>
    </citation>
    <scope>NUCLEOTIDE SEQUENCE [LARGE SCALE GENOMIC DNA]</scope>
    <source>
        <strain evidence="8 9">DSM 45248</strain>
    </source>
</reference>
<evidence type="ECO:0000313" key="8">
    <source>
        <dbReference type="EMBL" id="SBT46069.1"/>
    </source>
</evidence>
<feature type="transmembrane region" description="Helical" evidence="6">
    <location>
        <begin position="205"/>
        <end position="223"/>
    </location>
</feature>
<dbReference type="InterPro" id="IPR050545">
    <property type="entry name" value="Mycobact_MmpL"/>
</dbReference>
<evidence type="ECO:0000256" key="6">
    <source>
        <dbReference type="SAM" id="Phobius"/>
    </source>
</evidence>
<evidence type="ECO:0000256" key="1">
    <source>
        <dbReference type="ARBA" id="ARBA00004651"/>
    </source>
</evidence>
<keyword evidence="4 6" id="KW-1133">Transmembrane helix</keyword>
<dbReference type="Proteomes" id="UP000198765">
    <property type="component" value="Chromosome I"/>
</dbReference>
<dbReference type="SUPFAM" id="SSF82866">
    <property type="entry name" value="Multidrug efflux transporter AcrB transmembrane domain"/>
    <property type="match status" value="2"/>
</dbReference>
<dbReference type="PATRIC" id="fig|299146.4.peg.2601"/>
<dbReference type="PANTHER" id="PTHR33406:SF13">
    <property type="entry name" value="MEMBRANE PROTEIN YDFJ"/>
    <property type="match status" value="1"/>
</dbReference>
<dbReference type="InterPro" id="IPR000731">
    <property type="entry name" value="SSD"/>
</dbReference>
<dbReference type="EMBL" id="LT594324">
    <property type="protein sequence ID" value="SBT46069.1"/>
    <property type="molecule type" value="Genomic_DNA"/>
</dbReference>
<feature type="transmembrane region" description="Helical" evidence="6">
    <location>
        <begin position="700"/>
        <end position="720"/>
    </location>
</feature>
<dbReference type="PANTHER" id="PTHR33406">
    <property type="entry name" value="MEMBRANE PROTEIN MJ1562-RELATED"/>
    <property type="match status" value="1"/>
</dbReference>
<dbReference type="PROSITE" id="PS50156">
    <property type="entry name" value="SSD"/>
    <property type="match status" value="1"/>
</dbReference>
<dbReference type="Gene3D" id="1.20.1640.10">
    <property type="entry name" value="Multidrug efflux transporter AcrB transmembrane domain"/>
    <property type="match status" value="2"/>
</dbReference>
<evidence type="ECO:0000256" key="3">
    <source>
        <dbReference type="ARBA" id="ARBA00022692"/>
    </source>
</evidence>
<feature type="transmembrane region" description="Helical" evidence="6">
    <location>
        <begin position="647"/>
        <end position="668"/>
    </location>
</feature>
<protein>
    <submittedName>
        <fullName evidence="8">Putative drug exporter of the RND superfamily</fullName>
    </submittedName>
</protein>
<sequence>MMTETLRRTRRGGGGRRPLEEGRLYRWAVWAALNPVKVMLVWLLLLAAAVVSAGYFTSHLTGNTNSVIGSDSEKANQLIADEFPDTPSETDFVVLHSATLTAQDPAFRAVVGAAVDRYRQDPDVLGATSPYDAPDRLIAPAGRTALIPITLDGDDKQLQEQAGPLGASAEKLGTDQIEVYFTGASPLAAAAVEQGNEDLSMAETIGFPAAAIVLLLAFGSLVAAAIPLLLGIVAVLAAFGALGIAAHFTSFDVFVQTAVSMVGIALGIDYTLFIVTRFREELAKAADDSRQERARAVGRTVATAGQAVLFSGVTVVVSLAGLWLVRSAKVYSMAVGMSTAVLVMMLIAVTLLPALLGLLGGRINRLALPWARRSLAHPDPEHSVWAKAIAVVMRRPVLIAALGTVLLGGLSIPVFHLRYGVDLGAGAVAESPAGKGYTVVSEAFAPGVLTPITVVVSAGGTKLNDPQLDAVARFSDQAAGNREVADVVSITRVLDAQAQGHTTAHLDAAVQTAGAALAGVVSRDADTTVITIRPRHGADTDETADLVRELRTEATGAFAGTGLTAHVGGGPAEIVDITDESSRAMPLVIGAVLAASWVLLLIAFRSLVLPFEAIFMNLLTSGAAFGMAVLVFQEGHAAGLLGVERTGFIQVILPLFAFALVFGLSMDYQVFMLSRMREEWDRTGDNRAAVRLGLTRTAKVISAAAAIMVVVFASFMFTRILEIKQMGFMLALAVLIDATIVRLLLVPSLMQLLGRGNWWLPGWLDRVLPRAGQH</sequence>
<organism evidence="8 9">
    <name type="scientific">Micromonospora narathiwatensis</name>
    <dbReference type="NCBI Taxonomy" id="299146"/>
    <lineage>
        <taxon>Bacteria</taxon>
        <taxon>Bacillati</taxon>
        <taxon>Actinomycetota</taxon>
        <taxon>Actinomycetes</taxon>
        <taxon>Micromonosporales</taxon>
        <taxon>Micromonosporaceae</taxon>
        <taxon>Micromonospora</taxon>
    </lineage>
</organism>
<evidence type="ECO:0000313" key="9">
    <source>
        <dbReference type="Proteomes" id="UP000198765"/>
    </source>
</evidence>
<proteinExistence type="predicted"/>
<feature type="transmembrane region" description="Helical" evidence="6">
    <location>
        <begin position="611"/>
        <end position="632"/>
    </location>
</feature>
<feature type="domain" description="SSD" evidence="7">
    <location>
        <begin position="209"/>
        <end position="358"/>
    </location>
</feature>
<accession>A0A1A8ZQD2</accession>
<dbReference type="OrthoDB" id="7051771at2"/>